<dbReference type="SUPFAM" id="SSF53474">
    <property type="entry name" value="alpha/beta-Hydrolases"/>
    <property type="match status" value="1"/>
</dbReference>
<dbReference type="InterPro" id="IPR022742">
    <property type="entry name" value="Hydrolase_4"/>
</dbReference>
<feature type="domain" description="Serine aminopeptidase S33" evidence="1">
    <location>
        <begin position="27"/>
        <end position="150"/>
    </location>
</feature>
<keyword evidence="3" id="KW-1185">Reference proteome</keyword>
<comment type="caution">
    <text evidence="2">The sequence shown here is derived from an EMBL/GenBank/DDBJ whole genome shotgun (WGS) entry which is preliminary data.</text>
</comment>
<dbReference type="GO" id="GO:0016787">
    <property type="term" value="F:hydrolase activity"/>
    <property type="evidence" value="ECO:0007669"/>
    <property type="project" value="UniProtKB-KW"/>
</dbReference>
<name>A0A5C5Z7E6_9BACT</name>
<evidence type="ECO:0000313" key="2">
    <source>
        <dbReference type="EMBL" id="TWT83224.1"/>
    </source>
</evidence>
<reference evidence="2 3" key="1">
    <citation type="submission" date="2019-02" db="EMBL/GenBank/DDBJ databases">
        <title>Deep-cultivation of Planctomycetes and their phenomic and genomic characterization uncovers novel biology.</title>
        <authorList>
            <person name="Wiegand S."/>
            <person name="Jogler M."/>
            <person name="Boedeker C."/>
            <person name="Pinto D."/>
            <person name="Vollmers J."/>
            <person name="Rivas-Marin E."/>
            <person name="Kohn T."/>
            <person name="Peeters S.H."/>
            <person name="Heuer A."/>
            <person name="Rast P."/>
            <person name="Oberbeckmann S."/>
            <person name="Bunk B."/>
            <person name="Jeske O."/>
            <person name="Meyerdierks A."/>
            <person name="Storesund J.E."/>
            <person name="Kallscheuer N."/>
            <person name="Luecker S."/>
            <person name="Lage O.M."/>
            <person name="Pohl T."/>
            <person name="Merkel B.J."/>
            <person name="Hornburger P."/>
            <person name="Mueller R.-W."/>
            <person name="Bruemmer F."/>
            <person name="Labrenz M."/>
            <person name="Spormann A.M."/>
            <person name="Op Den Camp H."/>
            <person name="Overmann J."/>
            <person name="Amann R."/>
            <person name="Jetten M.S.M."/>
            <person name="Mascher T."/>
            <person name="Medema M.H."/>
            <person name="Devos D.P."/>
            <person name="Kaster A.-K."/>
            <person name="Ovreas L."/>
            <person name="Rohde M."/>
            <person name="Galperin M.Y."/>
            <person name="Jogler C."/>
        </authorList>
    </citation>
    <scope>NUCLEOTIDE SEQUENCE [LARGE SCALE GENOMIC DNA]</scope>
    <source>
        <strain evidence="2 3">CA13</strain>
    </source>
</reference>
<evidence type="ECO:0000259" key="1">
    <source>
        <dbReference type="Pfam" id="PF12146"/>
    </source>
</evidence>
<keyword evidence="2" id="KW-0378">Hydrolase</keyword>
<dbReference type="OrthoDB" id="249225at2"/>
<gene>
    <name evidence="2" type="ORF">CA13_46870</name>
</gene>
<dbReference type="RefSeq" id="WP_146400240.1">
    <property type="nucleotide sequence ID" value="NZ_SJPJ01000001.1"/>
</dbReference>
<accession>A0A5C5Z7E6</accession>
<dbReference type="AlphaFoldDB" id="A0A5C5Z7E6"/>
<proteinExistence type="predicted"/>
<dbReference type="Pfam" id="PF12146">
    <property type="entry name" value="Hydrolase_4"/>
    <property type="match status" value="1"/>
</dbReference>
<sequence>MEQAIVMGHYEHLLGIWSAPASCNGNTAVIMVTAGMLHHAGPFRLHVDLARGLSAKGIPSLRFDLSGIGESFGVGVGGRSLDRAADEIGQAIDWLAAHHGITNVILFGLCSGADDAIAVAMNDPRIVGVIAMDGCGYRTPKYYWHRFKQHYLPRMLKPTKWHSMVRRRFHRNHTPTSLTPGDDIREFPTRDVAESEIASLIEQGTWLHFVYTSGVGDYYNHSAQFAEMFPRLKESSSVSTRFFPEMDHVAFLCEDRETLVDHVTKEIAAKIVRTEEPVVLQPS</sequence>
<organism evidence="2 3">
    <name type="scientific">Novipirellula herctigrandis</name>
    <dbReference type="NCBI Taxonomy" id="2527986"/>
    <lineage>
        <taxon>Bacteria</taxon>
        <taxon>Pseudomonadati</taxon>
        <taxon>Planctomycetota</taxon>
        <taxon>Planctomycetia</taxon>
        <taxon>Pirellulales</taxon>
        <taxon>Pirellulaceae</taxon>
        <taxon>Novipirellula</taxon>
    </lineage>
</organism>
<dbReference type="Gene3D" id="3.40.50.1820">
    <property type="entry name" value="alpha/beta hydrolase"/>
    <property type="match status" value="1"/>
</dbReference>
<dbReference type="Proteomes" id="UP000315010">
    <property type="component" value="Unassembled WGS sequence"/>
</dbReference>
<dbReference type="EMBL" id="SJPJ01000001">
    <property type="protein sequence ID" value="TWT83224.1"/>
    <property type="molecule type" value="Genomic_DNA"/>
</dbReference>
<protein>
    <submittedName>
        <fullName evidence="2">Alpha/beta hydrolase family protein</fullName>
    </submittedName>
</protein>
<dbReference type="InterPro" id="IPR029058">
    <property type="entry name" value="AB_hydrolase_fold"/>
</dbReference>
<evidence type="ECO:0000313" key="3">
    <source>
        <dbReference type="Proteomes" id="UP000315010"/>
    </source>
</evidence>